<evidence type="ECO:0000313" key="1">
    <source>
        <dbReference type="EMBL" id="VXA89156.1"/>
    </source>
</evidence>
<dbReference type="Proteomes" id="UP000439123">
    <property type="component" value="Unassembled WGS sequence"/>
</dbReference>
<reference evidence="1 2" key="1">
    <citation type="submission" date="2019-10" db="EMBL/GenBank/DDBJ databases">
        <authorList>
            <person name="Karimi E."/>
        </authorList>
    </citation>
    <scope>NUCLEOTIDE SEQUENCE [LARGE SCALE GENOMIC DNA]</scope>
    <source>
        <strain evidence="1">Aeromonas sp. 8C</strain>
    </source>
</reference>
<protein>
    <submittedName>
        <fullName evidence="1">Fe-S oxidoreductase</fullName>
    </submittedName>
</protein>
<dbReference type="AlphaFoldDB" id="A0A653LC43"/>
<gene>
    <name evidence="1" type="ORF">AERO8C_80074</name>
</gene>
<name>A0A653LC43_AERVE</name>
<proteinExistence type="predicted"/>
<evidence type="ECO:0000313" key="2">
    <source>
        <dbReference type="Proteomes" id="UP000439123"/>
    </source>
</evidence>
<sequence length="105" mass="12151">MPPCGKTGTMTQAIQTDVSCQNCEACCCRLEVMLFTDTGVPDRYVLERDGEIPVMRRLDDGWCAALDRNTMMCRIYEVRPLICREFEMGEPDCVDERDKWFIKLD</sequence>
<accession>A0A653LC43</accession>
<organism evidence="1 2">
    <name type="scientific">Aeromonas veronii</name>
    <dbReference type="NCBI Taxonomy" id="654"/>
    <lineage>
        <taxon>Bacteria</taxon>
        <taxon>Pseudomonadati</taxon>
        <taxon>Pseudomonadota</taxon>
        <taxon>Gammaproteobacteria</taxon>
        <taxon>Aeromonadales</taxon>
        <taxon>Aeromonadaceae</taxon>
        <taxon>Aeromonas</taxon>
    </lineage>
</organism>
<dbReference type="EMBL" id="CABWLC010000021">
    <property type="protein sequence ID" value="VXA89156.1"/>
    <property type="molecule type" value="Genomic_DNA"/>
</dbReference>
<dbReference type="InterPro" id="IPR005358">
    <property type="entry name" value="Puta_zinc/iron-chelating_dom"/>
</dbReference>
<dbReference type="Pfam" id="PF03692">
    <property type="entry name" value="CxxCxxCC"/>
    <property type="match status" value="1"/>
</dbReference>